<keyword evidence="4" id="KW-1185">Reference proteome</keyword>
<dbReference type="PANTHER" id="PTHR12049">
    <property type="entry name" value="PROTEIN ARGININE METHYLTRANSFERASE NDUFAF7, MITOCHONDRIAL"/>
    <property type="match status" value="1"/>
</dbReference>
<dbReference type="Pfam" id="PF02636">
    <property type="entry name" value="Methyltransf_28"/>
    <property type="match status" value="1"/>
</dbReference>
<dbReference type="InterPro" id="IPR003788">
    <property type="entry name" value="NDUFAF7"/>
</dbReference>
<keyword evidence="2" id="KW-0808">Transferase</keyword>
<organism evidence="3 4">
    <name type="scientific">Limnobacter profundi</name>
    <dbReference type="NCBI Taxonomy" id="2732163"/>
    <lineage>
        <taxon>Bacteria</taxon>
        <taxon>Pseudomonadati</taxon>
        <taxon>Pseudomonadota</taxon>
        <taxon>Betaproteobacteria</taxon>
        <taxon>Burkholderiales</taxon>
        <taxon>Burkholderiaceae</taxon>
        <taxon>Limnobacter</taxon>
    </lineage>
</organism>
<dbReference type="EMBL" id="CP053084">
    <property type="protein sequence ID" value="QJR28500.1"/>
    <property type="molecule type" value="Genomic_DNA"/>
</dbReference>
<dbReference type="GO" id="GO:0032259">
    <property type="term" value="P:methylation"/>
    <property type="evidence" value="ECO:0007669"/>
    <property type="project" value="UniProtKB-KW"/>
</dbReference>
<dbReference type="SUPFAM" id="SSF53335">
    <property type="entry name" value="S-adenosyl-L-methionine-dependent methyltransferases"/>
    <property type="match status" value="1"/>
</dbReference>
<proteinExistence type="predicted"/>
<dbReference type="InterPro" id="IPR038375">
    <property type="entry name" value="NDUFAF7_sf"/>
</dbReference>
<evidence type="ECO:0000313" key="3">
    <source>
        <dbReference type="EMBL" id="QJR28500.1"/>
    </source>
</evidence>
<accession>A0ABX6N2A7</accession>
<evidence type="ECO:0000256" key="2">
    <source>
        <dbReference type="ARBA" id="ARBA00022679"/>
    </source>
</evidence>
<sequence>MLSNFNQATRFDEFMRFALYDPQYGYYARGEQIFGRRGDFITAPELSPLFGQTLGKALREVLPRCNGVVYEFGAGTGQLACDILQAAGDLITQYNIVDVSAGLKPVQLAKLKALHGPQVEHKVHWLGELPAELQGVVLGNEVLDATPVRRFKWQAGNSQEAWVQHLNGELHWVWKPADPVFAAVVSQLQDAHGPWPEGYESEIAEQSIAWVKTVTERLNGLALMIDYGFHEAMYYHPTRRQGTLRATSRHTAHDDFLVNVGQQDLTAHVNFSAIYEALTSCGGELEGYAHQGEFLLAHGILELARKQPEFTHPTHGALMRQNLNTLLNEADMGEAFKVICWSKGVNAENTQFAQVFLDKDRSGNL</sequence>
<dbReference type="PANTHER" id="PTHR12049:SF7">
    <property type="entry name" value="PROTEIN ARGININE METHYLTRANSFERASE NDUFAF7, MITOCHONDRIAL"/>
    <property type="match status" value="1"/>
</dbReference>
<dbReference type="GO" id="GO:0008168">
    <property type="term" value="F:methyltransferase activity"/>
    <property type="evidence" value="ECO:0007669"/>
    <property type="project" value="UniProtKB-KW"/>
</dbReference>
<keyword evidence="1 3" id="KW-0489">Methyltransferase</keyword>
<name>A0ABX6N2A7_9BURK</name>
<dbReference type="Proteomes" id="UP000501130">
    <property type="component" value="Chromosome"/>
</dbReference>
<gene>
    <name evidence="3" type="ORF">HKT17_01615</name>
</gene>
<dbReference type="Gene3D" id="3.40.50.12710">
    <property type="match status" value="1"/>
</dbReference>
<evidence type="ECO:0000256" key="1">
    <source>
        <dbReference type="ARBA" id="ARBA00022603"/>
    </source>
</evidence>
<dbReference type="InterPro" id="IPR029063">
    <property type="entry name" value="SAM-dependent_MTases_sf"/>
</dbReference>
<dbReference type="RefSeq" id="WP_171097385.1">
    <property type="nucleotide sequence ID" value="NZ_CP053084.1"/>
</dbReference>
<evidence type="ECO:0000313" key="4">
    <source>
        <dbReference type="Proteomes" id="UP000501130"/>
    </source>
</evidence>
<reference evidence="3 4" key="1">
    <citation type="submission" date="2020-05" db="EMBL/GenBank/DDBJ databases">
        <title>Compete genome of Limnobacter sp. SAORIC-580.</title>
        <authorList>
            <person name="Song J."/>
            <person name="Cho J.-C."/>
        </authorList>
    </citation>
    <scope>NUCLEOTIDE SEQUENCE [LARGE SCALE GENOMIC DNA]</scope>
    <source>
        <strain evidence="3 4">SAORIC-580</strain>
    </source>
</reference>
<protein>
    <submittedName>
        <fullName evidence="3">Class I SAM-dependent methyltransferase</fullName>
    </submittedName>
</protein>